<dbReference type="Gene3D" id="4.10.1000.10">
    <property type="entry name" value="Zinc finger, CCCH-type"/>
    <property type="match status" value="1"/>
</dbReference>
<feature type="compositionally biased region" description="Low complexity" evidence="5">
    <location>
        <begin position="642"/>
        <end position="656"/>
    </location>
</feature>
<evidence type="ECO:0000256" key="1">
    <source>
        <dbReference type="ARBA" id="ARBA00022723"/>
    </source>
</evidence>
<proteinExistence type="predicted"/>
<dbReference type="AlphaFoldDB" id="A0AAD6CWV4"/>
<keyword evidence="8" id="KW-1185">Reference proteome</keyword>
<evidence type="ECO:0000256" key="4">
    <source>
        <dbReference type="PROSITE-ProRule" id="PRU00723"/>
    </source>
</evidence>
<comment type="caution">
    <text evidence="7">The sequence shown here is derived from an EMBL/GenBank/DDBJ whole genome shotgun (WGS) entry which is preliminary data.</text>
</comment>
<organism evidence="7 8">
    <name type="scientific">Penicillium frequentans</name>
    <dbReference type="NCBI Taxonomy" id="3151616"/>
    <lineage>
        <taxon>Eukaryota</taxon>
        <taxon>Fungi</taxon>
        <taxon>Dikarya</taxon>
        <taxon>Ascomycota</taxon>
        <taxon>Pezizomycotina</taxon>
        <taxon>Eurotiomycetes</taxon>
        <taxon>Eurotiomycetidae</taxon>
        <taxon>Eurotiales</taxon>
        <taxon>Aspergillaceae</taxon>
        <taxon>Penicillium</taxon>
    </lineage>
</organism>
<evidence type="ECO:0000313" key="7">
    <source>
        <dbReference type="EMBL" id="KAJ5538731.1"/>
    </source>
</evidence>
<evidence type="ECO:0000256" key="5">
    <source>
        <dbReference type="SAM" id="MobiDB-lite"/>
    </source>
</evidence>
<feature type="compositionally biased region" description="Basic and acidic residues" evidence="5">
    <location>
        <begin position="814"/>
        <end position="825"/>
    </location>
</feature>
<feature type="compositionally biased region" description="Low complexity" evidence="5">
    <location>
        <begin position="65"/>
        <end position="80"/>
    </location>
</feature>
<dbReference type="Pfam" id="PF18345">
    <property type="entry name" value="zf_CCCH_4"/>
    <property type="match status" value="1"/>
</dbReference>
<dbReference type="InterPro" id="IPR036855">
    <property type="entry name" value="Znf_CCCH_sf"/>
</dbReference>
<feature type="compositionally biased region" description="Polar residues" evidence="5">
    <location>
        <begin position="17"/>
        <end position="31"/>
    </location>
</feature>
<feature type="compositionally biased region" description="Pro residues" evidence="5">
    <location>
        <begin position="881"/>
        <end position="897"/>
    </location>
</feature>
<feature type="zinc finger region" description="C3H1-type" evidence="4">
    <location>
        <begin position="1059"/>
        <end position="1085"/>
    </location>
</feature>
<sequence>MEQSSAQNRMPGLPHSRTPQGPSPQFWNSMDSMYPDSQIQQSQSQQPQDPSSQQPLGISWDHPVLQQQQPMLQQQQTQMTSPNDPNLEIYSIPQSWQPNPLHQPGRGGYVPSPQYQTAQPLQQYQPNQMQYDSRSLQASESSAFPSYSFPPNFYPQQLSMQDSFQTRPTQQHPQSAEFQVPTPQPALSQFAAPPGYPPSELHNTIDLTEDFPSEPGHHHTIDPQFLNPTTQSAERQAMHNNFMYGNPAEFDRAGGQMFNYFENGISAQPQFRVGPGHAGPQNGMSASSHTGLPVPEGVNAAKKPPKKQPAKKTAKKENKAKGASSESSDSELEIEAPPEPSPIPAVRPTEPIAAAVYDTLQAVWSPRNKRVSADKVKNGLMAFKEIIKTLRDSWKDQVQAMKNAENQGDNDKAAALRKGVILQRQTMDKIMTTAMEMGHPVIVEKCGEHPVALAAIYSFLADRFQAADFEGSLTINMIKLLAQFITVDEEILQKTNLAKLLPRFIKKGGPSIKESAQKILDNAAAATKWKQKIAETAAEDSSGKGSSADSPSEIAGSKRARDGESNVQPATKRMVVTSNPKDANKPALPANGVGKRPVEGAQNGKPATAAAPRPRANVVAPKPSSLFGALSSASKRPGTTNAERAAAIAAGKSTPATEKKEKPAAPPPKPAFSFGDIMADLSKPKETVVVKPTEERPPETEEERTKRLRKEERRKLRVTWKPEESLTEVRLFTHDPDEELGPGDGSLRGAGDTKGEGSVLKLHKDLEELEEDDLGGLRETSYGEYPALTEIVIESEEMKNGNFIKRGGNQIPHSPEKEAQDHRESTTLMVFHTSPADVPSTPKEPPAPDVDEVVPDVIPFGELPDNIKARQERYFEYMNPKPAPPPPAQTQPQPNPAPGGFDISNILKLIHAGTQQQSTPPPQTVPQPAHPMSDLERTISMFRQTQPVVPQAPVPPAPVAGVDFQNILNVMKQLQPGAYTQPQQTQPAMAPNFGAMFGPFNGANQQSGPPQHMQPAASYEDTERMKRMREREDVPVDGQYDPSWSRQKRTKANDAKPYKYGLVACKFWAEGKCRKGDNCTFRHDT</sequence>
<evidence type="ECO:0000256" key="2">
    <source>
        <dbReference type="ARBA" id="ARBA00022771"/>
    </source>
</evidence>
<dbReference type="GO" id="GO:0008270">
    <property type="term" value="F:zinc ion binding"/>
    <property type="evidence" value="ECO:0007669"/>
    <property type="project" value="UniProtKB-KW"/>
</dbReference>
<gene>
    <name evidence="7" type="ORF">N7494_008210</name>
</gene>
<feature type="region of interest" description="Disordered" evidence="5">
    <location>
        <begin position="1001"/>
        <end position="1053"/>
    </location>
</feature>
<evidence type="ECO:0000256" key="3">
    <source>
        <dbReference type="ARBA" id="ARBA00022833"/>
    </source>
</evidence>
<dbReference type="InterPro" id="IPR000571">
    <property type="entry name" value="Znf_CCCH"/>
</dbReference>
<feature type="region of interest" description="Disordered" evidence="5">
    <location>
        <begin position="271"/>
        <end position="346"/>
    </location>
</feature>
<feature type="region of interest" description="Disordered" evidence="5">
    <location>
        <begin position="126"/>
        <end position="156"/>
    </location>
</feature>
<feature type="compositionally biased region" description="Low complexity" evidence="5">
    <location>
        <begin position="605"/>
        <end position="623"/>
    </location>
</feature>
<feature type="compositionally biased region" description="Low complexity" evidence="5">
    <location>
        <begin position="35"/>
        <end position="55"/>
    </location>
</feature>
<dbReference type="PROSITE" id="PS50103">
    <property type="entry name" value="ZF_C3H1"/>
    <property type="match status" value="1"/>
</dbReference>
<feature type="compositionally biased region" description="Low complexity" evidence="5">
    <location>
        <begin position="539"/>
        <end position="553"/>
    </location>
</feature>
<dbReference type="Proteomes" id="UP001220324">
    <property type="component" value="Unassembled WGS sequence"/>
</dbReference>
<feature type="compositionally biased region" description="Basic and acidic residues" evidence="5">
    <location>
        <begin position="1021"/>
        <end position="1034"/>
    </location>
</feature>
<protein>
    <submittedName>
        <fullName evidence="7">Zinc finger CCCH-type</fullName>
    </submittedName>
</protein>
<evidence type="ECO:0000259" key="6">
    <source>
        <dbReference type="PROSITE" id="PS50103"/>
    </source>
</evidence>
<keyword evidence="1 4" id="KW-0479">Metal-binding</keyword>
<feature type="compositionally biased region" description="Polar residues" evidence="5">
    <location>
        <begin position="631"/>
        <end position="641"/>
    </location>
</feature>
<feature type="domain" description="C3H1-type" evidence="6">
    <location>
        <begin position="1059"/>
        <end position="1085"/>
    </location>
</feature>
<feature type="region of interest" description="Disordered" evidence="5">
    <location>
        <begin position="1"/>
        <end position="114"/>
    </location>
</feature>
<evidence type="ECO:0000313" key="8">
    <source>
        <dbReference type="Proteomes" id="UP001220324"/>
    </source>
</evidence>
<feature type="compositionally biased region" description="Basic residues" evidence="5">
    <location>
        <begin position="303"/>
        <end position="314"/>
    </location>
</feature>
<feature type="region of interest" description="Disordered" evidence="5">
    <location>
        <begin position="535"/>
        <end position="710"/>
    </location>
</feature>
<feature type="region of interest" description="Disordered" evidence="5">
    <location>
        <begin position="878"/>
        <end position="900"/>
    </location>
</feature>
<reference evidence="7 8" key="1">
    <citation type="journal article" date="2023" name="IMA Fungus">
        <title>Comparative genomic study of the Penicillium genus elucidates a diverse pangenome and 15 lateral gene transfer events.</title>
        <authorList>
            <person name="Petersen C."/>
            <person name="Sorensen T."/>
            <person name="Nielsen M.R."/>
            <person name="Sondergaard T.E."/>
            <person name="Sorensen J.L."/>
            <person name="Fitzpatrick D.A."/>
            <person name="Frisvad J.C."/>
            <person name="Nielsen K.L."/>
        </authorList>
    </citation>
    <scope>NUCLEOTIDE SEQUENCE [LARGE SCALE GENOMIC DNA]</scope>
    <source>
        <strain evidence="7 8">IBT 35679</strain>
    </source>
</reference>
<dbReference type="SUPFAM" id="SSF90229">
    <property type="entry name" value="CCCH zinc finger"/>
    <property type="match status" value="1"/>
</dbReference>
<dbReference type="SMART" id="SM00356">
    <property type="entry name" value="ZnF_C3H1"/>
    <property type="match status" value="1"/>
</dbReference>
<dbReference type="EMBL" id="JAQIZZ010000006">
    <property type="protein sequence ID" value="KAJ5538731.1"/>
    <property type="molecule type" value="Genomic_DNA"/>
</dbReference>
<feature type="region of interest" description="Disordered" evidence="5">
    <location>
        <begin position="803"/>
        <end position="854"/>
    </location>
</feature>
<name>A0AAD6CWV4_9EURO</name>
<feature type="compositionally biased region" description="Basic and acidic residues" evidence="5">
    <location>
        <begin position="682"/>
        <end position="710"/>
    </location>
</feature>
<feature type="compositionally biased region" description="Low complexity" evidence="5">
    <location>
        <begin position="138"/>
        <end position="155"/>
    </location>
</feature>
<feature type="region of interest" description="Disordered" evidence="5">
    <location>
        <begin position="729"/>
        <end position="756"/>
    </location>
</feature>
<keyword evidence="3 4" id="KW-0862">Zinc</keyword>
<accession>A0AAD6CWV4</accession>
<keyword evidence="2 4" id="KW-0863">Zinc-finger</keyword>